<evidence type="ECO:0000256" key="2">
    <source>
        <dbReference type="SAM" id="SignalP"/>
    </source>
</evidence>
<dbReference type="PANTHER" id="PTHR35038">
    <property type="entry name" value="DISSIMILATORY SULFITE REDUCTASE SIRA"/>
    <property type="match status" value="1"/>
</dbReference>
<feature type="signal peptide" evidence="2">
    <location>
        <begin position="1"/>
        <end position="26"/>
    </location>
</feature>
<protein>
    <submittedName>
        <fullName evidence="4">Multiheme c-type cytochrome</fullName>
    </submittedName>
</protein>
<dbReference type="Pfam" id="PF13435">
    <property type="entry name" value="Cytochrome_C554"/>
    <property type="match status" value="1"/>
</dbReference>
<keyword evidence="1 2" id="KW-0732">Signal</keyword>
<dbReference type="RefSeq" id="WP_273628838.1">
    <property type="nucleotide sequence ID" value="NZ_CP117167.1"/>
</dbReference>
<dbReference type="InterPro" id="IPR051829">
    <property type="entry name" value="Multiheme_Cytochr_ET"/>
</dbReference>
<keyword evidence="5" id="KW-1185">Reference proteome</keyword>
<dbReference type="EMBL" id="CP117167">
    <property type="protein sequence ID" value="WCT10647.1"/>
    <property type="molecule type" value="Genomic_DNA"/>
</dbReference>
<dbReference type="SUPFAM" id="SSF48695">
    <property type="entry name" value="Multiheme cytochromes"/>
    <property type="match status" value="1"/>
</dbReference>
<evidence type="ECO:0000313" key="4">
    <source>
        <dbReference type="EMBL" id="WCT10647.1"/>
    </source>
</evidence>
<feature type="chain" id="PRO_5047037723" evidence="2">
    <location>
        <begin position="27"/>
        <end position="415"/>
    </location>
</feature>
<feature type="domain" description="Cytochrome c-552/4" evidence="3">
    <location>
        <begin position="174"/>
        <end position="215"/>
    </location>
</feature>
<evidence type="ECO:0000259" key="3">
    <source>
        <dbReference type="Pfam" id="PF13435"/>
    </source>
</evidence>
<dbReference type="Gene3D" id="1.10.1130.10">
    <property type="entry name" value="Flavocytochrome C3, Chain A"/>
    <property type="match status" value="1"/>
</dbReference>
<evidence type="ECO:0000313" key="5">
    <source>
        <dbReference type="Proteomes" id="UP001216139"/>
    </source>
</evidence>
<dbReference type="CDD" id="cd08168">
    <property type="entry name" value="Cytochrom_C3"/>
    <property type="match status" value="1"/>
</dbReference>
<dbReference type="Gene3D" id="3.90.10.10">
    <property type="entry name" value="Cytochrome C3"/>
    <property type="match status" value="1"/>
</dbReference>
<dbReference type="InterPro" id="IPR036280">
    <property type="entry name" value="Multihaem_cyt_sf"/>
</dbReference>
<name>A0ABY7T4L7_9SPHI</name>
<sequence length="415" mass="46568">MKGKSGKLFIFSSILTFLLAMFFSQCIDKDKPKADIRGTAYADPATCIKCHKEVYTNYNQTGHYHASQPVAANHLQAGIAATDSQFVFNDSVKIKVEKRKSGLYQVAYFKGKKVRDERFDIAFGSAEKAQTYAYWRGKKIYQLPLTYSTSAHNWVNSPGYPANLVYYNRLVVGRCFECHASFADRKFVATGGLTVDEEFDKDAMLYGIDCQRCHGPAANHVNYHTENPGDKQPKFIKPYKSLTRQQKLDMCGVCHSGSDLKAERSTFNFHPGDTLMNFFDPAFGAVNHDPDVHGNQTKLLAMSKCFANSATMTCTTCHSSHEKETGNLVGYSQKCMTCHKAEDHNFCKMAPKLGDAITTKCVDCHMPALPSKVISFKMTDAKETSPYLLRTHRIAIYPEQTAGVLQMLKNNHNKR</sequence>
<dbReference type="Proteomes" id="UP001216139">
    <property type="component" value="Chromosome"/>
</dbReference>
<proteinExistence type="predicted"/>
<gene>
    <name evidence="4" type="ORF">PQO05_18070</name>
</gene>
<evidence type="ECO:0000256" key="1">
    <source>
        <dbReference type="ARBA" id="ARBA00022729"/>
    </source>
</evidence>
<organism evidence="4 5">
    <name type="scientific">Mucilaginibacter jinjuensis</name>
    <dbReference type="NCBI Taxonomy" id="1176721"/>
    <lineage>
        <taxon>Bacteria</taxon>
        <taxon>Pseudomonadati</taxon>
        <taxon>Bacteroidota</taxon>
        <taxon>Sphingobacteriia</taxon>
        <taxon>Sphingobacteriales</taxon>
        <taxon>Sphingobacteriaceae</taxon>
        <taxon>Mucilaginibacter</taxon>
    </lineage>
</organism>
<dbReference type="InterPro" id="IPR023155">
    <property type="entry name" value="Cyt_c-552/4"/>
</dbReference>
<dbReference type="PANTHER" id="PTHR35038:SF8">
    <property type="entry name" value="C-TYPE POLYHEME CYTOCHROME OMCC"/>
    <property type="match status" value="1"/>
</dbReference>
<accession>A0ABY7T4L7</accession>
<reference evidence="4 5" key="1">
    <citation type="submission" date="2023-02" db="EMBL/GenBank/DDBJ databases">
        <title>Genome sequence of Mucilaginibacter jinjuensis strain KACC 16571.</title>
        <authorList>
            <person name="Kim S."/>
            <person name="Heo J."/>
            <person name="Kwon S.-W."/>
        </authorList>
    </citation>
    <scope>NUCLEOTIDE SEQUENCE [LARGE SCALE GENOMIC DNA]</scope>
    <source>
        <strain evidence="4 5">KACC 16571</strain>
    </source>
</reference>